<dbReference type="HOGENOM" id="CLU_039360_2_1_1"/>
<dbReference type="KEGG" id="gtt:GUITHDRAFT_150773"/>
<feature type="non-terminal residue" evidence="1">
    <location>
        <position position="142"/>
    </location>
</feature>
<dbReference type="GO" id="GO:0005737">
    <property type="term" value="C:cytoplasm"/>
    <property type="evidence" value="ECO:0007669"/>
    <property type="project" value="TreeGrafter"/>
</dbReference>
<accession>L1JUZ8</accession>
<dbReference type="EnsemblProtists" id="EKX52386">
    <property type="protein sequence ID" value="EKX52386"/>
    <property type="gene ID" value="GUITHDRAFT_150773"/>
</dbReference>
<gene>
    <name evidence="1" type="ORF">GUITHDRAFT_150773</name>
</gene>
<dbReference type="PANTHER" id="PTHR21439:SF0">
    <property type="entry name" value="PROTEIN OSCP1"/>
    <property type="match status" value="1"/>
</dbReference>
<organism evidence="1">
    <name type="scientific">Guillardia theta (strain CCMP2712)</name>
    <name type="common">Cryptophyte</name>
    <dbReference type="NCBI Taxonomy" id="905079"/>
    <lineage>
        <taxon>Eukaryota</taxon>
        <taxon>Cryptophyceae</taxon>
        <taxon>Pyrenomonadales</taxon>
        <taxon>Geminigeraceae</taxon>
        <taxon>Guillardia</taxon>
    </lineage>
</organism>
<sequence>MSRFGMPILVLNLGGEMMYILEQRLVAQKIANEKAKKVIGDILRTMFNPKFIAELFKPQELYSNTSTRQIFERIAHSSIMKLSESSMDKLFDLMTTGFKYQIISCSTPSQLVDITLNHLDNIRNMVKEDQSLQRLLQQTVVL</sequence>
<evidence type="ECO:0000313" key="3">
    <source>
        <dbReference type="Proteomes" id="UP000011087"/>
    </source>
</evidence>
<dbReference type="OMA" id="MENIVHS"/>
<protein>
    <submittedName>
        <fullName evidence="1 2">Uncharacterized protein</fullName>
    </submittedName>
</protein>
<dbReference type="InterPro" id="IPR019332">
    <property type="entry name" value="OSCP1"/>
</dbReference>
<dbReference type="PaxDb" id="55529-EKX52386"/>
<evidence type="ECO:0000313" key="1">
    <source>
        <dbReference type="EMBL" id="EKX52386.1"/>
    </source>
</evidence>
<dbReference type="OrthoDB" id="2157380at2759"/>
<dbReference type="eggNOG" id="KOG4033">
    <property type="taxonomic scope" value="Eukaryota"/>
</dbReference>
<keyword evidence="3" id="KW-1185">Reference proteome</keyword>
<reference evidence="1 3" key="1">
    <citation type="journal article" date="2012" name="Nature">
        <title>Algal genomes reveal evolutionary mosaicism and the fate of nucleomorphs.</title>
        <authorList>
            <consortium name="DOE Joint Genome Institute"/>
            <person name="Curtis B.A."/>
            <person name="Tanifuji G."/>
            <person name="Burki F."/>
            <person name="Gruber A."/>
            <person name="Irimia M."/>
            <person name="Maruyama S."/>
            <person name="Arias M.C."/>
            <person name="Ball S.G."/>
            <person name="Gile G.H."/>
            <person name="Hirakawa Y."/>
            <person name="Hopkins J.F."/>
            <person name="Kuo A."/>
            <person name="Rensing S.A."/>
            <person name="Schmutz J."/>
            <person name="Symeonidi A."/>
            <person name="Elias M."/>
            <person name="Eveleigh R.J."/>
            <person name="Herman E.K."/>
            <person name="Klute M.J."/>
            <person name="Nakayama T."/>
            <person name="Obornik M."/>
            <person name="Reyes-Prieto A."/>
            <person name="Armbrust E.V."/>
            <person name="Aves S.J."/>
            <person name="Beiko R.G."/>
            <person name="Coutinho P."/>
            <person name="Dacks J.B."/>
            <person name="Durnford D.G."/>
            <person name="Fast N.M."/>
            <person name="Green B.R."/>
            <person name="Grisdale C.J."/>
            <person name="Hempel F."/>
            <person name="Henrissat B."/>
            <person name="Hoppner M.P."/>
            <person name="Ishida K."/>
            <person name="Kim E."/>
            <person name="Koreny L."/>
            <person name="Kroth P.G."/>
            <person name="Liu Y."/>
            <person name="Malik S.B."/>
            <person name="Maier U.G."/>
            <person name="McRose D."/>
            <person name="Mock T."/>
            <person name="Neilson J.A."/>
            <person name="Onodera N.T."/>
            <person name="Poole A.M."/>
            <person name="Pritham E.J."/>
            <person name="Richards T.A."/>
            <person name="Rocap G."/>
            <person name="Roy S.W."/>
            <person name="Sarai C."/>
            <person name="Schaack S."/>
            <person name="Shirato S."/>
            <person name="Slamovits C.H."/>
            <person name="Spencer D.F."/>
            <person name="Suzuki S."/>
            <person name="Worden A.Z."/>
            <person name="Zauner S."/>
            <person name="Barry K."/>
            <person name="Bell C."/>
            <person name="Bharti A.K."/>
            <person name="Crow J.A."/>
            <person name="Grimwood J."/>
            <person name="Kramer R."/>
            <person name="Lindquist E."/>
            <person name="Lucas S."/>
            <person name="Salamov A."/>
            <person name="McFadden G.I."/>
            <person name="Lane C.E."/>
            <person name="Keeling P.J."/>
            <person name="Gray M.W."/>
            <person name="Grigoriev I.V."/>
            <person name="Archibald J.M."/>
        </authorList>
    </citation>
    <scope>NUCLEOTIDE SEQUENCE</scope>
    <source>
        <strain evidence="1 3">CCMP2712</strain>
    </source>
</reference>
<dbReference type="GO" id="GO:0005886">
    <property type="term" value="C:plasma membrane"/>
    <property type="evidence" value="ECO:0007669"/>
    <property type="project" value="TreeGrafter"/>
</dbReference>
<evidence type="ECO:0000313" key="2">
    <source>
        <dbReference type="EnsemblProtists" id="EKX52386"/>
    </source>
</evidence>
<dbReference type="RefSeq" id="XP_005839366.1">
    <property type="nucleotide sequence ID" value="XM_005839309.1"/>
</dbReference>
<dbReference type="AlphaFoldDB" id="L1JUZ8"/>
<reference evidence="3" key="2">
    <citation type="submission" date="2012-11" db="EMBL/GenBank/DDBJ databases">
        <authorList>
            <person name="Kuo A."/>
            <person name="Curtis B.A."/>
            <person name="Tanifuji G."/>
            <person name="Burki F."/>
            <person name="Gruber A."/>
            <person name="Irimia M."/>
            <person name="Maruyama S."/>
            <person name="Arias M.C."/>
            <person name="Ball S.G."/>
            <person name="Gile G.H."/>
            <person name="Hirakawa Y."/>
            <person name="Hopkins J.F."/>
            <person name="Rensing S.A."/>
            <person name="Schmutz J."/>
            <person name="Symeonidi A."/>
            <person name="Elias M."/>
            <person name="Eveleigh R.J."/>
            <person name="Herman E.K."/>
            <person name="Klute M.J."/>
            <person name="Nakayama T."/>
            <person name="Obornik M."/>
            <person name="Reyes-Prieto A."/>
            <person name="Armbrust E.V."/>
            <person name="Aves S.J."/>
            <person name="Beiko R.G."/>
            <person name="Coutinho P."/>
            <person name="Dacks J.B."/>
            <person name="Durnford D.G."/>
            <person name="Fast N.M."/>
            <person name="Green B.R."/>
            <person name="Grisdale C."/>
            <person name="Hempe F."/>
            <person name="Henrissat B."/>
            <person name="Hoppner M.P."/>
            <person name="Ishida K.-I."/>
            <person name="Kim E."/>
            <person name="Koreny L."/>
            <person name="Kroth P.G."/>
            <person name="Liu Y."/>
            <person name="Malik S.-B."/>
            <person name="Maier U.G."/>
            <person name="McRose D."/>
            <person name="Mock T."/>
            <person name="Neilson J.A."/>
            <person name="Onodera N.T."/>
            <person name="Poole A.M."/>
            <person name="Pritham E.J."/>
            <person name="Richards T.A."/>
            <person name="Rocap G."/>
            <person name="Roy S.W."/>
            <person name="Sarai C."/>
            <person name="Schaack S."/>
            <person name="Shirato S."/>
            <person name="Slamovits C.H."/>
            <person name="Spencer D.F."/>
            <person name="Suzuki S."/>
            <person name="Worden A.Z."/>
            <person name="Zauner S."/>
            <person name="Barry K."/>
            <person name="Bell C."/>
            <person name="Bharti A.K."/>
            <person name="Crow J.A."/>
            <person name="Grimwood J."/>
            <person name="Kramer R."/>
            <person name="Lindquist E."/>
            <person name="Lucas S."/>
            <person name="Salamov A."/>
            <person name="McFadden G.I."/>
            <person name="Lane C.E."/>
            <person name="Keeling P.J."/>
            <person name="Gray M.W."/>
            <person name="Grigoriev I.V."/>
            <person name="Archibald J.M."/>
        </authorList>
    </citation>
    <scope>NUCLEOTIDE SEQUENCE</scope>
    <source>
        <strain evidence="3">CCMP2712</strain>
    </source>
</reference>
<name>L1JUZ8_GUITC</name>
<dbReference type="PANTHER" id="PTHR21439">
    <property type="entry name" value="OXIDORED-NITRO DOMAIN-CONTAINING PROTEIN"/>
    <property type="match status" value="1"/>
</dbReference>
<dbReference type="GeneID" id="17308868"/>
<proteinExistence type="predicted"/>
<dbReference type="Pfam" id="PF10188">
    <property type="entry name" value="Oscp1"/>
    <property type="match status" value="1"/>
</dbReference>
<reference evidence="2" key="3">
    <citation type="submission" date="2016-03" db="UniProtKB">
        <authorList>
            <consortium name="EnsemblProtists"/>
        </authorList>
    </citation>
    <scope>IDENTIFICATION</scope>
</reference>
<dbReference type="Proteomes" id="UP000011087">
    <property type="component" value="Unassembled WGS sequence"/>
</dbReference>
<dbReference type="EMBL" id="JH992973">
    <property type="protein sequence ID" value="EKX52386.1"/>
    <property type="molecule type" value="Genomic_DNA"/>
</dbReference>